<protein>
    <recommendedName>
        <fullName evidence="3">peptidylprolyl isomerase</fullName>
        <ecNumber evidence="3">5.2.1.8</ecNumber>
    </recommendedName>
</protein>
<evidence type="ECO:0000259" key="10">
    <source>
        <dbReference type="Pfam" id="PF05698"/>
    </source>
</evidence>
<evidence type="ECO:0000256" key="7">
    <source>
        <dbReference type="ARBA" id="ARBA00024849"/>
    </source>
</evidence>
<sequence>MLCGGIPIPNPPLSSSSPFQPLAMDTVLAIFAPPILSSSRSCNLSFAIPISLPKPLPFATSSLPRLHSPPSRNLGPFRAQVSVSAAQKTKDRLPAGLIVTETKGPQSTIRLSVEVPPAISQECYGEVLDEFSKKAKVPGFRQGKKVPENILLNYIGRQNIQQAIVEATLKKTLPHAMSSVEGRALKDSVRIVTKFSDMLDAFSLQDHLRYDIVADVSPEIKWLDKYKNLKIVVEIDNVVKAESASERELNRRYKALGSLRIVTDRGLQIGDLVVLDIFAKTVGQNECEGEKIPSAERKGFYLDTEERHNLLAGFLDSILGIQQGQTRTFPLQFPETWDQDNLRGVHAQFTVECKELFYRVLPELDDTLAEKLLPGCSSLNQNFFWVREAILQRCKQVEQTAIEQATDNAILDQLNKIIEVDIPRSLLEEQGRHLYGAKLLQLQVDNKINESQLASLTSERAVKQFIKKEEENISKIIKQMLAVSEIFKCEKLQYTTDELVKEVENSIAEFKRNNQEYEEEHVREQVEDVLEGAKVLEWLRENVDIQTCEEIDAVF</sequence>
<dbReference type="InterPro" id="IPR037041">
    <property type="entry name" value="Trigger_fac_C_sf"/>
</dbReference>
<dbReference type="InterPro" id="IPR027304">
    <property type="entry name" value="Trigger_fact/SurA_dom_sf"/>
</dbReference>
<evidence type="ECO:0000256" key="5">
    <source>
        <dbReference type="ARBA" id="ARBA00023186"/>
    </source>
</evidence>
<dbReference type="GO" id="GO:0015031">
    <property type="term" value="P:protein transport"/>
    <property type="evidence" value="ECO:0007669"/>
    <property type="project" value="InterPro"/>
</dbReference>
<evidence type="ECO:0000256" key="4">
    <source>
        <dbReference type="ARBA" id="ARBA00023110"/>
    </source>
</evidence>
<organism evidence="11 12">
    <name type="scientific">Zingiber officinale</name>
    <name type="common">Ginger</name>
    <name type="synonym">Amomum zingiber</name>
    <dbReference type="NCBI Taxonomy" id="94328"/>
    <lineage>
        <taxon>Eukaryota</taxon>
        <taxon>Viridiplantae</taxon>
        <taxon>Streptophyta</taxon>
        <taxon>Embryophyta</taxon>
        <taxon>Tracheophyta</taxon>
        <taxon>Spermatophyta</taxon>
        <taxon>Magnoliopsida</taxon>
        <taxon>Liliopsida</taxon>
        <taxon>Zingiberales</taxon>
        <taxon>Zingiberaceae</taxon>
        <taxon>Zingiber</taxon>
    </lineage>
</organism>
<comment type="function">
    <text evidence="7">Involved in protein export. Acts as a chaperone by maintaining the newly synthesized protein in an open conformation. Functions as a peptidyl-prolyl cis-trans isomerase.</text>
</comment>
<dbReference type="InterPro" id="IPR008880">
    <property type="entry name" value="Trigger_fac_C"/>
</dbReference>
<keyword evidence="12" id="KW-1185">Reference proteome</keyword>
<dbReference type="Gene3D" id="3.10.50.40">
    <property type="match status" value="1"/>
</dbReference>
<reference evidence="11 12" key="1">
    <citation type="submission" date="2020-08" db="EMBL/GenBank/DDBJ databases">
        <title>Plant Genome Project.</title>
        <authorList>
            <person name="Zhang R.-G."/>
        </authorList>
    </citation>
    <scope>NUCLEOTIDE SEQUENCE [LARGE SCALE GENOMIC DNA]</scope>
    <source>
        <tissue evidence="11">Rhizome</tissue>
    </source>
</reference>
<dbReference type="EMBL" id="JACMSC010000010">
    <property type="protein sequence ID" value="KAG6504474.1"/>
    <property type="molecule type" value="Genomic_DNA"/>
</dbReference>
<dbReference type="GO" id="GO:0051083">
    <property type="term" value="P:'de novo' cotranslational protein folding"/>
    <property type="evidence" value="ECO:0007669"/>
    <property type="project" value="TreeGrafter"/>
</dbReference>
<evidence type="ECO:0000313" key="11">
    <source>
        <dbReference type="EMBL" id="KAG6504474.1"/>
    </source>
</evidence>
<comment type="similarity">
    <text evidence="2">Belongs to the FKBP-type PPIase family. Tig subfamily.</text>
</comment>
<keyword evidence="4" id="KW-0697">Rotamase</keyword>
<dbReference type="GO" id="GO:0003755">
    <property type="term" value="F:peptidyl-prolyl cis-trans isomerase activity"/>
    <property type="evidence" value="ECO:0007669"/>
    <property type="project" value="UniProtKB-KW"/>
</dbReference>
<feature type="coiled-coil region" evidence="8">
    <location>
        <begin position="500"/>
        <end position="527"/>
    </location>
</feature>
<dbReference type="FunFam" id="3.10.50.40:FF:000001">
    <property type="entry name" value="Trigger factor"/>
    <property type="match status" value="1"/>
</dbReference>
<dbReference type="Pfam" id="PF05698">
    <property type="entry name" value="Trigger_C"/>
    <property type="match status" value="1"/>
</dbReference>
<keyword evidence="8" id="KW-0175">Coiled coil</keyword>
<dbReference type="SUPFAM" id="SSF102735">
    <property type="entry name" value="Trigger factor ribosome-binding domain"/>
    <property type="match status" value="1"/>
</dbReference>
<dbReference type="PANTHER" id="PTHR30560">
    <property type="entry name" value="TRIGGER FACTOR CHAPERONE AND PEPTIDYL-PROLYL CIS/TRANS ISOMERASE"/>
    <property type="match status" value="1"/>
</dbReference>
<feature type="domain" description="Trigger factor ribosome-binding bacterial" evidence="9">
    <location>
        <begin position="99"/>
        <end position="242"/>
    </location>
</feature>
<gene>
    <name evidence="11" type="ORF">ZIOFF_036807</name>
</gene>
<evidence type="ECO:0000259" key="9">
    <source>
        <dbReference type="Pfam" id="PF05697"/>
    </source>
</evidence>
<dbReference type="PANTHER" id="PTHR30560:SF3">
    <property type="entry name" value="TRIGGER FACTOR-LIKE PROTEIN TIG, CHLOROPLASTIC"/>
    <property type="match status" value="1"/>
</dbReference>
<dbReference type="Proteomes" id="UP000734854">
    <property type="component" value="Unassembled WGS sequence"/>
</dbReference>
<feature type="domain" description="Trigger factor C-terminal" evidence="10">
    <location>
        <begin position="387"/>
        <end position="539"/>
    </location>
</feature>
<comment type="catalytic activity">
    <reaction evidence="1">
        <text>[protein]-peptidylproline (omega=180) = [protein]-peptidylproline (omega=0)</text>
        <dbReference type="Rhea" id="RHEA:16237"/>
        <dbReference type="Rhea" id="RHEA-COMP:10747"/>
        <dbReference type="Rhea" id="RHEA-COMP:10748"/>
        <dbReference type="ChEBI" id="CHEBI:83833"/>
        <dbReference type="ChEBI" id="CHEBI:83834"/>
        <dbReference type="EC" id="5.2.1.8"/>
    </reaction>
</comment>
<dbReference type="SUPFAM" id="SSF54534">
    <property type="entry name" value="FKBP-like"/>
    <property type="match status" value="1"/>
</dbReference>
<dbReference type="InterPro" id="IPR036611">
    <property type="entry name" value="Trigger_fac_ribosome-bd_sf"/>
</dbReference>
<dbReference type="SUPFAM" id="SSF109998">
    <property type="entry name" value="Triger factor/SurA peptide-binding domain-like"/>
    <property type="match status" value="1"/>
</dbReference>
<dbReference type="HAMAP" id="MF_00303">
    <property type="entry name" value="Trigger_factor_Tig"/>
    <property type="match status" value="1"/>
</dbReference>
<name>A0A8J5L2Y4_ZINOF</name>
<accession>A0A8J5L2Y4</accession>
<dbReference type="AlphaFoldDB" id="A0A8J5L2Y4"/>
<dbReference type="EC" id="5.2.1.8" evidence="3"/>
<keyword evidence="5" id="KW-0143">Chaperone</keyword>
<evidence type="ECO:0000256" key="3">
    <source>
        <dbReference type="ARBA" id="ARBA00013194"/>
    </source>
</evidence>
<dbReference type="GO" id="GO:0044183">
    <property type="term" value="F:protein folding chaperone"/>
    <property type="evidence" value="ECO:0007669"/>
    <property type="project" value="TreeGrafter"/>
</dbReference>
<evidence type="ECO:0000256" key="6">
    <source>
        <dbReference type="ARBA" id="ARBA00023235"/>
    </source>
</evidence>
<dbReference type="InterPro" id="IPR046357">
    <property type="entry name" value="PPIase_dom_sf"/>
</dbReference>
<evidence type="ECO:0000256" key="8">
    <source>
        <dbReference type="SAM" id="Coils"/>
    </source>
</evidence>
<dbReference type="Gene3D" id="3.30.70.1050">
    <property type="entry name" value="Trigger factor ribosome-binding domain"/>
    <property type="match status" value="1"/>
</dbReference>
<dbReference type="GO" id="GO:0043335">
    <property type="term" value="P:protein unfolding"/>
    <property type="evidence" value="ECO:0007669"/>
    <property type="project" value="TreeGrafter"/>
</dbReference>
<comment type="caution">
    <text evidence="11">The sequence shown here is derived from an EMBL/GenBank/DDBJ whole genome shotgun (WGS) entry which is preliminary data.</text>
</comment>
<dbReference type="InterPro" id="IPR005215">
    <property type="entry name" value="Trig_fac"/>
</dbReference>
<evidence type="ECO:0000256" key="1">
    <source>
        <dbReference type="ARBA" id="ARBA00000971"/>
    </source>
</evidence>
<evidence type="ECO:0000313" key="12">
    <source>
        <dbReference type="Proteomes" id="UP000734854"/>
    </source>
</evidence>
<dbReference type="FunFam" id="1.10.3120.10:FF:000004">
    <property type="entry name" value="Chloroplast trigger factor"/>
    <property type="match status" value="1"/>
</dbReference>
<keyword evidence="6" id="KW-0413">Isomerase</keyword>
<dbReference type="Pfam" id="PF05697">
    <property type="entry name" value="Trigger_N"/>
    <property type="match status" value="1"/>
</dbReference>
<dbReference type="FunFam" id="3.30.70.1050:FF:000004">
    <property type="entry name" value="Trigger factor"/>
    <property type="match status" value="1"/>
</dbReference>
<evidence type="ECO:0000256" key="2">
    <source>
        <dbReference type="ARBA" id="ARBA00005464"/>
    </source>
</evidence>
<dbReference type="GO" id="GO:0043022">
    <property type="term" value="F:ribosome binding"/>
    <property type="evidence" value="ECO:0007669"/>
    <property type="project" value="TreeGrafter"/>
</dbReference>
<dbReference type="InterPro" id="IPR008881">
    <property type="entry name" value="Trigger_fac_ribosome-bd_bac"/>
</dbReference>
<proteinExistence type="inferred from homology"/>
<dbReference type="Gene3D" id="1.10.3120.10">
    <property type="entry name" value="Trigger factor, C-terminal domain"/>
    <property type="match status" value="1"/>
</dbReference>